<protein>
    <recommendedName>
        <fullName evidence="8">PIN domain-containing protein</fullName>
    </recommendedName>
</protein>
<dbReference type="PANTHER" id="PTHR33653:SF1">
    <property type="entry name" value="RIBONUCLEASE VAPC2"/>
    <property type="match status" value="1"/>
</dbReference>
<dbReference type="Pfam" id="PF01850">
    <property type="entry name" value="PIN"/>
    <property type="match status" value="1"/>
</dbReference>
<name>A0A1H4BXG3_9GAMM</name>
<dbReference type="InterPro" id="IPR002716">
    <property type="entry name" value="PIN_dom"/>
</dbReference>
<evidence type="ECO:0000313" key="10">
    <source>
        <dbReference type="Proteomes" id="UP000199397"/>
    </source>
</evidence>
<dbReference type="InterPro" id="IPR050556">
    <property type="entry name" value="Type_II_TA_system_RNase"/>
</dbReference>
<keyword evidence="3" id="KW-0540">Nuclease</keyword>
<evidence type="ECO:0000256" key="5">
    <source>
        <dbReference type="ARBA" id="ARBA00022801"/>
    </source>
</evidence>
<feature type="domain" description="PIN" evidence="8">
    <location>
        <begin position="3"/>
        <end position="116"/>
    </location>
</feature>
<reference evidence="9 10" key="1">
    <citation type="submission" date="2016-10" db="EMBL/GenBank/DDBJ databases">
        <authorList>
            <person name="de Groot N.N."/>
        </authorList>
    </citation>
    <scope>NUCLEOTIDE SEQUENCE [LARGE SCALE GENOMIC DNA]</scope>
    <source>
        <strain evidence="9 10">DSM 21228</strain>
    </source>
</reference>
<dbReference type="GO" id="GO:0046872">
    <property type="term" value="F:metal ion binding"/>
    <property type="evidence" value="ECO:0007669"/>
    <property type="project" value="UniProtKB-KW"/>
</dbReference>
<dbReference type="Gene3D" id="3.40.50.1010">
    <property type="entry name" value="5'-nuclease"/>
    <property type="match status" value="1"/>
</dbReference>
<evidence type="ECO:0000256" key="3">
    <source>
        <dbReference type="ARBA" id="ARBA00022722"/>
    </source>
</evidence>
<dbReference type="PANTHER" id="PTHR33653">
    <property type="entry name" value="RIBONUCLEASE VAPC2"/>
    <property type="match status" value="1"/>
</dbReference>
<dbReference type="CDD" id="cd18738">
    <property type="entry name" value="PIN_VapC4-5_FitB-like"/>
    <property type="match status" value="1"/>
</dbReference>
<gene>
    <name evidence="9" type="ORF">SAMN05660964_01780</name>
</gene>
<keyword evidence="10" id="KW-1185">Reference proteome</keyword>
<dbReference type="OrthoDB" id="9804823at2"/>
<dbReference type="STRING" id="525918.SAMN05660964_01780"/>
<dbReference type="GO" id="GO:0004518">
    <property type="term" value="F:nuclease activity"/>
    <property type="evidence" value="ECO:0007669"/>
    <property type="project" value="UniProtKB-KW"/>
</dbReference>
<evidence type="ECO:0000313" key="9">
    <source>
        <dbReference type="EMBL" id="SEA52764.1"/>
    </source>
</evidence>
<evidence type="ECO:0000256" key="2">
    <source>
        <dbReference type="ARBA" id="ARBA00022649"/>
    </source>
</evidence>
<evidence type="ECO:0000256" key="4">
    <source>
        <dbReference type="ARBA" id="ARBA00022723"/>
    </source>
</evidence>
<proteinExistence type="inferred from homology"/>
<dbReference type="Proteomes" id="UP000199397">
    <property type="component" value="Unassembled WGS sequence"/>
</dbReference>
<comment type="similarity">
    <text evidence="7">Belongs to the PINc/VapC protein family.</text>
</comment>
<evidence type="ECO:0000256" key="1">
    <source>
        <dbReference type="ARBA" id="ARBA00001946"/>
    </source>
</evidence>
<evidence type="ECO:0000256" key="6">
    <source>
        <dbReference type="ARBA" id="ARBA00022842"/>
    </source>
</evidence>
<evidence type="ECO:0000259" key="8">
    <source>
        <dbReference type="Pfam" id="PF01850"/>
    </source>
</evidence>
<dbReference type="InterPro" id="IPR029060">
    <property type="entry name" value="PIN-like_dom_sf"/>
</dbReference>
<keyword evidence="4" id="KW-0479">Metal-binding</keyword>
<organism evidence="9 10">
    <name type="scientific">Thiothrix caldifontis</name>
    <dbReference type="NCBI Taxonomy" id="525918"/>
    <lineage>
        <taxon>Bacteria</taxon>
        <taxon>Pseudomonadati</taxon>
        <taxon>Pseudomonadota</taxon>
        <taxon>Gammaproteobacteria</taxon>
        <taxon>Thiotrichales</taxon>
        <taxon>Thiotrichaceae</taxon>
        <taxon>Thiothrix</taxon>
    </lineage>
</organism>
<accession>A0A1H4BXG3</accession>
<keyword evidence="5" id="KW-0378">Hydrolase</keyword>
<evidence type="ECO:0000256" key="7">
    <source>
        <dbReference type="ARBA" id="ARBA00038093"/>
    </source>
</evidence>
<dbReference type="AlphaFoldDB" id="A0A1H4BXG3"/>
<comment type="cofactor">
    <cofactor evidence="1">
        <name>Mg(2+)</name>
        <dbReference type="ChEBI" id="CHEBI:18420"/>
    </cofactor>
</comment>
<sequence length="129" mass="14440">MAYLFDTNIIIYYFNGLTDDERIHAILADSFNISIITKIEFLGWSEFAADPRQHEQARAFISNAKVFGLSDEIAEKTIALRQQYKTKTPDAIIAATALVHGLSVATNNTDDFKRLGVETFAVAVKQKPE</sequence>
<keyword evidence="2" id="KW-1277">Toxin-antitoxin system</keyword>
<dbReference type="EMBL" id="FNQP01000009">
    <property type="protein sequence ID" value="SEA52764.1"/>
    <property type="molecule type" value="Genomic_DNA"/>
</dbReference>
<dbReference type="SUPFAM" id="SSF88723">
    <property type="entry name" value="PIN domain-like"/>
    <property type="match status" value="1"/>
</dbReference>
<dbReference type="RefSeq" id="WP_093067599.1">
    <property type="nucleotide sequence ID" value="NZ_FNQP01000009.1"/>
</dbReference>
<dbReference type="GO" id="GO:0016787">
    <property type="term" value="F:hydrolase activity"/>
    <property type="evidence" value="ECO:0007669"/>
    <property type="project" value="UniProtKB-KW"/>
</dbReference>
<keyword evidence="6" id="KW-0460">Magnesium</keyword>